<dbReference type="STRING" id="488533.SAMN04487960_102382"/>
<evidence type="ECO:0000256" key="3">
    <source>
        <dbReference type="ARBA" id="ARBA00012327"/>
    </source>
</evidence>
<dbReference type="GO" id="GO:0008757">
    <property type="term" value="F:S-adenosylmethionine-dependent methyltransferase activity"/>
    <property type="evidence" value="ECO:0007669"/>
    <property type="project" value="InterPro"/>
</dbReference>
<evidence type="ECO:0000313" key="10">
    <source>
        <dbReference type="EMBL" id="SDW40832.1"/>
    </source>
</evidence>
<keyword evidence="4 8" id="KW-0489">Methyltransferase</keyword>
<dbReference type="UniPathway" id="UPA00078"/>
<dbReference type="InterPro" id="IPR013216">
    <property type="entry name" value="Methyltransf_11"/>
</dbReference>
<evidence type="ECO:0000259" key="9">
    <source>
        <dbReference type="Pfam" id="PF08241"/>
    </source>
</evidence>
<evidence type="ECO:0000256" key="4">
    <source>
        <dbReference type="ARBA" id="ARBA00022603"/>
    </source>
</evidence>
<dbReference type="EMBL" id="FNNE01000002">
    <property type="protein sequence ID" value="SDW40832.1"/>
    <property type="molecule type" value="Genomic_DNA"/>
</dbReference>
<evidence type="ECO:0000256" key="6">
    <source>
        <dbReference type="ARBA" id="ARBA00022691"/>
    </source>
</evidence>
<dbReference type="NCBIfam" id="TIGR02072">
    <property type="entry name" value="BioC"/>
    <property type="match status" value="1"/>
</dbReference>
<dbReference type="InterPro" id="IPR029063">
    <property type="entry name" value="SAM-dependent_MTases_sf"/>
</dbReference>
<dbReference type="AlphaFoldDB" id="A0A1H2TAB0"/>
<dbReference type="OrthoDB" id="9760689at2"/>
<comment type="similarity">
    <text evidence="8">Belongs to the methyltransferase superfamily.</text>
</comment>
<comment type="function">
    <text evidence="8">Converts the free carboxyl group of a malonyl-thioester to its methyl ester by transfer of a methyl group from S-adenosyl-L-methionine (SAM). It allows to synthesize pimeloyl-ACP via the fatty acid synthetic pathway.</text>
</comment>
<keyword evidence="5 8" id="KW-0808">Transferase</keyword>
<organism evidence="10 11">
    <name type="scientific">Marinobacter mobilis</name>
    <dbReference type="NCBI Taxonomy" id="488533"/>
    <lineage>
        <taxon>Bacteria</taxon>
        <taxon>Pseudomonadati</taxon>
        <taxon>Pseudomonadota</taxon>
        <taxon>Gammaproteobacteria</taxon>
        <taxon>Pseudomonadales</taxon>
        <taxon>Marinobacteraceae</taxon>
        <taxon>Marinobacter</taxon>
    </lineage>
</organism>
<dbReference type="GO" id="GO:0009102">
    <property type="term" value="P:biotin biosynthetic process"/>
    <property type="evidence" value="ECO:0007669"/>
    <property type="project" value="UniProtKB-UniRule"/>
</dbReference>
<dbReference type="SUPFAM" id="SSF53335">
    <property type="entry name" value="S-adenosyl-L-methionine-dependent methyltransferases"/>
    <property type="match status" value="1"/>
</dbReference>
<sequence length="262" mass="28405">MSVPIADKATVARDFGVASSSYDEAARLQRHMGNRLLELLTEADAGKRVVDLGCGTGQFASALAERLPGCSLTAVDLSEAMIRHARLIRGLAVQWVVADAESLPFADGSADVIFSNLMIQWCADPRPVLRECSRILRPGGYLVCSTLLDGTLAELAEAWQMVDPGVAHVNRFEAYDVVEQRLRDVFPDGRLECESICLPYASPLALLGELKSLGAQYKGAGRRQTLTAPGRVRRLGDAYPRQGGQVVATYKAGYLVCRKPLL</sequence>
<proteinExistence type="inferred from homology"/>
<evidence type="ECO:0000256" key="7">
    <source>
        <dbReference type="ARBA" id="ARBA00022756"/>
    </source>
</evidence>
<dbReference type="GO" id="GO:0032259">
    <property type="term" value="P:methylation"/>
    <property type="evidence" value="ECO:0007669"/>
    <property type="project" value="UniProtKB-KW"/>
</dbReference>
<protein>
    <recommendedName>
        <fullName evidence="3 8">Malonyl-[acyl-carrier protein] O-methyltransferase</fullName>
        <shortName evidence="8">Malonyl-ACP O-methyltransferase</shortName>
        <ecNumber evidence="3 8">2.1.1.197</ecNumber>
    </recommendedName>
    <alternativeName>
        <fullName evidence="8">Biotin synthesis protein BioC</fullName>
    </alternativeName>
</protein>
<evidence type="ECO:0000256" key="1">
    <source>
        <dbReference type="ARBA" id="ARBA00000852"/>
    </source>
</evidence>
<dbReference type="GO" id="GO:0102130">
    <property type="term" value="F:malonyl-CoA methyltransferase activity"/>
    <property type="evidence" value="ECO:0007669"/>
    <property type="project" value="UniProtKB-EC"/>
</dbReference>
<dbReference type="HAMAP" id="MF_00835">
    <property type="entry name" value="BioC"/>
    <property type="match status" value="1"/>
</dbReference>
<dbReference type="GO" id="GO:0010340">
    <property type="term" value="F:carboxyl-O-methyltransferase activity"/>
    <property type="evidence" value="ECO:0007669"/>
    <property type="project" value="UniProtKB-UniRule"/>
</dbReference>
<accession>A0A1H2TAB0</accession>
<evidence type="ECO:0000313" key="11">
    <source>
        <dbReference type="Proteomes" id="UP000199675"/>
    </source>
</evidence>
<dbReference type="CDD" id="cd02440">
    <property type="entry name" value="AdoMet_MTases"/>
    <property type="match status" value="1"/>
</dbReference>
<dbReference type="Pfam" id="PF08241">
    <property type="entry name" value="Methyltransf_11"/>
    <property type="match status" value="1"/>
</dbReference>
<keyword evidence="6 8" id="KW-0949">S-adenosyl-L-methionine</keyword>
<dbReference type="InterPro" id="IPR011814">
    <property type="entry name" value="BioC"/>
</dbReference>
<evidence type="ECO:0000256" key="2">
    <source>
        <dbReference type="ARBA" id="ARBA00004746"/>
    </source>
</evidence>
<evidence type="ECO:0000256" key="5">
    <source>
        <dbReference type="ARBA" id="ARBA00022679"/>
    </source>
</evidence>
<keyword evidence="7 8" id="KW-0093">Biotin biosynthesis</keyword>
<dbReference type="EC" id="2.1.1.197" evidence="3 8"/>
<dbReference type="Proteomes" id="UP000199675">
    <property type="component" value="Unassembled WGS sequence"/>
</dbReference>
<keyword evidence="11" id="KW-1185">Reference proteome</keyword>
<comment type="pathway">
    <text evidence="2 8">Cofactor biosynthesis; biotin biosynthesis.</text>
</comment>
<gene>
    <name evidence="8" type="primary">bioC</name>
    <name evidence="10" type="ORF">SAMN04487960_102382</name>
</gene>
<comment type="catalytic activity">
    <reaction evidence="1 8">
        <text>malonyl-[ACP] + S-adenosyl-L-methionine = malonyl-[ACP] methyl ester + S-adenosyl-L-homocysteine</text>
        <dbReference type="Rhea" id="RHEA:17105"/>
        <dbReference type="Rhea" id="RHEA-COMP:9623"/>
        <dbReference type="Rhea" id="RHEA-COMP:9954"/>
        <dbReference type="ChEBI" id="CHEBI:57856"/>
        <dbReference type="ChEBI" id="CHEBI:59789"/>
        <dbReference type="ChEBI" id="CHEBI:78449"/>
        <dbReference type="ChEBI" id="CHEBI:78845"/>
        <dbReference type="EC" id="2.1.1.197"/>
    </reaction>
</comment>
<dbReference type="RefSeq" id="WP_091811730.1">
    <property type="nucleotide sequence ID" value="NZ_FNNE01000002.1"/>
</dbReference>
<feature type="domain" description="Methyltransferase type 11" evidence="9">
    <location>
        <begin position="50"/>
        <end position="144"/>
    </location>
</feature>
<dbReference type="Gene3D" id="3.40.50.150">
    <property type="entry name" value="Vaccinia Virus protein VP39"/>
    <property type="match status" value="1"/>
</dbReference>
<evidence type="ECO:0000256" key="8">
    <source>
        <dbReference type="HAMAP-Rule" id="MF_00835"/>
    </source>
</evidence>
<dbReference type="PANTHER" id="PTHR43591">
    <property type="entry name" value="METHYLTRANSFERASE"/>
    <property type="match status" value="1"/>
</dbReference>
<reference evidence="10 11" key="1">
    <citation type="submission" date="2016-10" db="EMBL/GenBank/DDBJ databases">
        <authorList>
            <person name="de Groot N.N."/>
        </authorList>
    </citation>
    <scope>NUCLEOTIDE SEQUENCE [LARGE SCALE GENOMIC DNA]</scope>
    <source>
        <strain evidence="10 11">CGMCC 1.7059</strain>
    </source>
</reference>
<name>A0A1H2TAB0_9GAMM</name>